<dbReference type="RefSeq" id="WP_222979381.1">
    <property type="nucleotide sequence ID" value="NZ_JAINVZ010000012.1"/>
</dbReference>
<dbReference type="EMBL" id="JAINVZ010000012">
    <property type="protein sequence ID" value="MBY8886795.1"/>
    <property type="molecule type" value="Genomic_DNA"/>
</dbReference>
<keyword evidence="2" id="KW-0732">Signal</keyword>
<evidence type="ECO:0000256" key="2">
    <source>
        <dbReference type="SAM" id="SignalP"/>
    </source>
</evidence>
<feature type="signal peptide" evidence="2">
    <location>
        <begin position="1"/>
        <end position="32"/>
    </location>
</feature>
<dbReference type="InterPro" id="IPR012533">
    <property type="entry name" value="YcnI-copper_dom"/>
</dbReference>
<accession>A0ABS7QUC8</accession>
<keyword evidence="5" id="KW-1185">Reference proteome</keyword>
<dbReference type="Gene3D" id="2.60.40.2230">
    <property type="entry name" value="Uncharacterised protein YcnI-like PF07987, DUF1775"/>
    <property type="match status" value="1"/>
</dbReference>
<dbReference type="Pfam" id="PF07987">
    <property type="entry name" value="DUF1775"/>
    <property type="match status" value="1"/>
</dbReference>
<comment type="caution">
    <text evidence="4">The sequence shown here is derived from an EMBL/GenBank/DDBJ whole genome shotgun (WGS) entry which is preliminary data.</text>
</comment>
<proteinExistence type="predicted"/>
<feature type="region of interest" description="Disordered" evidence="1">
    <location>
        <begin position="182"/>
        <end position="207"/>
    </location>
</feature>
<evidence type="ECO:0000313" key="4">
    <source>
        <dbReference type="EMBL" id="MBY8886795.1"/>
    </source>
</evidence>
<reference evidence="4 5" key="1">
    <citation type="submission" date="2021-08" db="EMBL/GenBank/DDBJ databases">
        <title>Streptomyces sp. PTM05 isolated from lichen.</title>
        <authorList>
            <person name="Somphong A."/>
            <person name="Phongsopitanun W."/>
            <person name="Tanasupawat S."/>
        </authorList>
    </citation>
    <scope>NUCLEOTIDE SEQUENCE [LARGE SCALE GENOMIC DNA]</scope>
    <source>
        <strain evidence="4 5">Ptm05</strain>
    </source>
</reference>
<dbReference type="CDD" id="cd08545">
    <property type="entry name" value="YcnI_like"/>
    <property type="match status" value="1"/>
</dbReference>
<protein>
    <submittedName>
        <fullName evidence="4">YcnI family protein</fullName>
    </submittedName>
</protein>
<feature type="compositionally biased region" description="Low complexity" evidence="1">
    <location>
        <begin position="182"/>
        <end position="197"/>
    </location>
</feature>
<dbReference type="InterPro" id="IPR038507">
    <property type="entry name" value="YcnI-like_sf"/>
</dbReference>
<evidence type="ECO:0000259" key="3">
    <source>
        <dbReference type="Pfam" id="PF07987"/>
    </source>
</evidence>
<evidence type="ECO:0000313" key="5">
    <source>
        <dbReference type="Proteomes" id="UP001198565"/>
    </source>
</evidence>
<name>A0ABS7QUC8_9ACTN</name>
<dbReference type="Proteomes" id="UP001198565">
    <property type="component" value="Unassembled WGS sequence"/>
</dbReference>
<evidence type="ECO:0000256" key="1">
    <source>
        <dbReference type="SAM" id="MobiDB-lite"/>
    </source>
</evidence>
<sequence length="248" mass="24928">MSIPRTRAFKRLSAVAAATGATVLLVAAPAFAHVTVSPTTAPKGSYSTVAFKVPNEEDNADTTKLQVFFPADEPLASVEVQPVPGWTATVTKTKLAKPITTDDGQVTEAVSSITWSGGAIKPGEFQQFPVALGPLPTNTGKLTFKALQTYGTDQVVRWIDIPQAGQAEPAHPAPTLTLTAAGSDAAATAPAAQTTAAKQGSGSGGSDDTARTLAVVGIVLGAAGVGYGVFAGRRRGGAGPDSGAGTTA</sequence>
<feature type="chain" id="PRO_5046740053" evidence="2">
    <location>
        <begin position="33"/>
        <end position="248"/>
    </location>
</feature>
<gene>
    <name evidence="4" type="ORF">K7472_18250</name>
</gene>
<feature type="domain" description="YncI copper-binding" evidence="3">
    <location>
        <begin position="33"/>
        <end position="178"/>
    </location>
</feature>
<organism evidence="4 5">
    <name type="scientific">Streptantibioticus parmotrematis</name>
    <dbReference type="NCBI Taxonomy" id="2873249"/>
    <lineage>
        <taxon>Bacteria</taxon>
        <taxon>Bacillati</taxon>
        <taxon>Actinomycetota</taxon>
        <taxon>Actinomycetes</taxon>
        <taxon>Kitasatosporales</taxon>
        <taxon>Streptomycetaceae</taxon>
        <taxon>Streptantibioticus</taxon>
    </lineage>
</organism>